<feature type="compositionally biased region" description="Basic and acidic residues" evidence="1">
    <location>
        <begin position="57"/>
        <end position="66"/>
    </location>
</feature>
<organism evidence="2">
    <name type="scientific">Amorphochlora amoebiformis</name>
    <dbReference type="NCBI Taxonomy" id="1561963"/>
    <lineage>
        <taxon>Eukaryota</taxon>
        <taxon>Sar</taxon>
        <taxon>Rhizaria</taxon>
        <taxon>Cercozoa</taxon>
        <taxon>Chlorarachniophyceae</taxon>
        <taxon>Amorphochlora</taxon>
    </lineage>
</organism>
<proteinExistence type="predicted"/>
<evidence type="ECO:0000313" key="2">
    <source>
        <dbReference type="EMBL" id="CAD8444666.1"/>
    </source>
</evidence>
<feature type="region of interest" description="Disordered" evidence="1">
    <location>
        <begin position="44"/>
        <end position="66"/>
    </location>
</feature>
<evidence type="ECO:0000256" key="1">
    <source>
        <dbReference type="SAM" id="MobiDB-lite"/>
    </source>
</evidence>
<reference evidence="2" key="1">
    <citation type="submission" date="2021-01" db="EMBL/GenBank/DDBJ databases">
        <authorList>
            <person name="Corre E."/>
            <person name="Pelletier E."/>
            <person name="Niang G."/>
            <person name="Scheremetjew M."/>
            <person name="Finn R."/>
            <person name="Kale V."/>
            <person name="Holt S."/>
            <person name="Cochrane G."/>
            <person name="Meng A."/>
            <person name="Brown T."/>
            <person name="Cohen L."/>
        </authorList>
    </citation>
    <scope>NUCLEOTIDE SEQUENCE</scope>
    <source>
        <strain evidence="2">CCMP2058</strain>
    </source>
</reference>
<sequence length="239" mass="26530">MGKPAYRGIALALALMFCKESNKKTRQGMSVYGNVSTGRKAVRLGSIPSAANKRPGRPRERDDPKASKVVAAFNETSPSGLSDFESDRDDADLRRVPNSTLAIWRNPASQVDVVRCAYAVRDFVKRSGFLKMGKKTENKLAIDLRKADPSIGVWEAPGIQEALPKGTRVTVLEVMRAIVQEAGPSFEVAFDRVLGKHLAAKPFERKYLEASFTEEYRWMVSKEFISDVFAIGREEEGDD</sequence>
<gene>
    <name evidence="2" type="ORF">LAMO00422_LOCUS7801</name>
</gene>
<dbReference type="EMBL" id="HBEM01011139">
    <property type="protein sequence ID" value="CAD8444666.1"/>
    <property type="molecule type" value="Transcribed_RNA"/>
</dbReference>
<name>A0A7S0D8H4_9EUKA</name>
<dbReference type="AlphaFoldDB" id="A0A7S0D8H4"/>
<accession>A0A7S0D8H4</accession>
<protein>
    <submittedName>
        <fullName evidence="2">Uncharacterized protein</fullName>
    </submittedName>
</protein>